<reference evidence="6 7" key="2">
    <citation type="submission" date="2020-08" db="EMBL/GenBank/DDBJ databases">
        <authorList>
            <person name="Partida-Martinez L."/>
            <person name="Huntemann M."/>
            <person name="Clum A."/>
            <person name="Wang J."/>
            <person name="Palaniappan K."/>
            <person name="Ritter S."/>
            <person name="Chen I.-M."/>
            <person name="Stamatis D."/>
            <person name="Reddy T."/>
            <person name="O'Malley R."/>
            <person name="Daum C."/>
            <person name="Shapiro N."/>
            <person name="Ivanova N."/>
            <person name="Kyrpides N."/>
            <person name="Woyke T."/>
        </authorList>
    </citation>
    <scope>NUCLEOTIDE SEQUENCE [LARGE SCALE GENOMIC DNA]</scope>
    <source>
        <strain evidence="6 7">AS2.23</strain>
    </source>
</reference>
<evidence type="ECO:0000259" key="5">
    <source>
        <dbReference type="Pfam" id="PF08541"/>
    </source>
</evidence>
<organism evidence="6 7">
    <name type="scientific">Kineococcus radiotolerans</name>
    <dbReference type="NCBI Taxonomy" id="131568"/>
    <lineage>
        <taxon>Bacteria</taxon>
        <taxon>Bacillati</taxon>
        <taxon>Actinomycetota</taxon>
        <taxon>Actinomycetes</taxon>
        <taxon>Kineosporiales</taxon>
        <taxon>Kineosporiaceae</taxon>
        <taxon>Kineococcus</taxon>
    </lineage>
</organism>
<sequence length="378" mass="40033">MDGGPGTASHRRAADDDGSGKPLYDPSASDRAARDGSPFHGNATFAPANAALLSISHVEAPQVVPSSYFDEVLSGTLERLRLRPGLLEKVAGVRERRWWAEGQKASDVAAECGAKALSEAGVDAGEVGVVISTTVTRPHLEPAVATSVHHGMDLPPSAMNFDIANACLAWVNGVQVASAMIDSGMIRYAVVLGAEDVRSMHEGTIARLQREGITRKDFLNEFATMTLGCGAAAAVIGRADEHPEAHRIVGGVSRAGTAHHELCIGDMNHMKTDAKLMLTEGIEIVVDAFNAGDELWGWRDAEKFVIHQISKVHTETLVERIGVDAAKVPMTFPQWGNVGPISLPMTLAATAPELSPGDRVIAMGVGSGLNTAMLELQW</sequence>
<dbReference type="PANTHER" id="PTHR34069">
    <property type="entry name" value="3-OXOACYL-[ACYL-CARRIER-PROTEIN] SYNTHASE 3"/>
    <property type="match status" value="1"/>
</dbReference>
<keyword evidence="2 6" id="KW-0012">Acyltransferase</keyword>
<dbReference type="Proteomes" id="UP000533269">
    <property type="component" value="Unassembled WGS sequence"/>
</dbReference>
<dbReference type="CDD" id="cd00830">
    <property type="entry name" value="KAS_III"/>
    <property type="match status" value="1"/>
</dbReference>
<protein>
    <submittedName>
        <fullName evidence="6">3-oxoacyl-[acyl-carrier-protein] synthase-3</fullName>
        <ecNumber evidence="6">2.3.1.180</ecNumber>
    </submittedName>
</protein>
<dbReference type="GO" id="GO:0033818">
    <property type="term" value="F:beta-ketoacyl-acyl-carrier-protein synthase III activity"/>
    <property type="evidence" value="ECO:0007669"/>
    <property type="project" value="UniProtKB-EC"/>
</dbReference>
<feature type="domain" description="Beta-ketoacyl-[acyl-carrier-protein] synthase III C-terminal" evidence="5">
    <location>
        <begin position="299"/>
        <end position="378"/>
    </location>
</feature>
<gene>
    <name evidence="6" type="ORF">FHR75_000408</name>
</gene>
<dbReference type="Pfam" id="PF00108">
    <property type="entry name" value="Thiolase_N"/>
    <property type="match status" value="1"/>
</dbReference>
<dbReference type="PANTHER" id="PTHR34069:SF3">
    <property type="entry name" value="ACYL-COA:ACYL-COA ALKYLTRANSFERASE"/>
    <property type="match status" value="1"/>
</dbReference>
<reference evidence="6 7" key="1">
    <citation type="submission" date="2020-08" db="EMBL/GenBank/DDBJ databases">
        <title>The Agave Microbiome: Exploring the role of microbial communities in plant adaptations to desert environments.</title>
        <authorList>
            <person name="Partida-Martinez L.P."/>
        </authorList>
    </citation>
    <scope>NUCLEOTIDE SEQUENCE [LARGE SCALE GENOMIC DNA]</scope>
    <source>
        <strain evidence="6 7">AS2.23</strain>
    </source>
</reference>
<evidence type="ECO:0000256" key="1">
    <source>
        <dbReference type="ARBA" id="ARBA00022679"/>
    </source>
</evidence>
<dbReference type="InterPro" id="IPR016039">
    <property type="entry name" value="Thiolase-like"/>
</dbReference>
<evidence type="ECO:0000256" key="2">
    <source>
        <dbReference type="ARBA" id="ARBA00023315"/>
    </source>
</evidence>
<dbReference type="Pfam" id="PF08541">
    <property type="entry name" value="ACP_syn_III_C"/>
    <property type="match status" value="1"/>
</dbReference>
<dbReference type="GO" id="GO:0044550">
    <property type="term" value="P:secondary metabolite biosynthetic process"/>
    <property type="evidence" value="ECO:0007669"/>
    <property type="project" value="TreeGrafter"/>
</dbReference>
<proteinExistence type="predicted"/>
<evidence type="ECO:0000313" key="6">
    <source>
        <dbReference type="EMBL" id="MBB2899620.1"/>
    </source>
</evidence>
<dbReference type="EMBL" id="JACHVY010000001">
    <property type="protein sequence ID" value="MBB2899620.1"/>
    <property type="molecule type" value="Genomic_DNA"/>
</dbReference>
<keyword evidence="1 6" id="KW-0808">Transferase</keyword>
<dbReference type="NCBIfam" id="NF006720">
    <property type="entry name" value="PRK09258.1"/>
    <property type="match status" value="1"/>
</dbReference>
<dbReference type="EC" id="2.3.1.180" evidence="6"/>
<evidence type="ECO:0000313" key="7">
    <source>
        <dbReference type="Proteomes" id="UP000533269"/>
    </source>
</evidence>
<dbReference type="AlphaFoldDB" id="A0A7W4TIP8"/>
<evidence type="ECO:0000256" key="3">
    <source>
        <dbReference type="SAM" id="MobiDB-lite"/>
    </source>
</evidence>
<dbReference type="InterPro" id="IPR020616">
    <property type="entry name" value="Thiolase_N"/>
</dbReference>
<evidence type="ECO:0000259" key="4">
    <source>
        <dbReference type="Pfam" id="PF00108"/>
    </source>
</evidence>
<comment type="caution">
    <text evidence="6">The sequence shown here is derived from an EMBL/GenBank/DDBJ whole genome shotgun (WGS) entry which is preliminary data.</text>
</comment>
<dbReference type="SUPFAM" id="SSF53901">
    <property type="entry name" value="Thiolase-like"/>
    <property type="match status" value="1"/>
</dbReference>
<dbReference type="Gene3D" id="3.40.47.10">
    <property type="match status" value="2"/>
</dbReference>
<accession>A0A7W4TIP8</accession>
<dbReference type="InterPro" id="IPR013747">
    <property type="entry name" value="ACP_syn_III_C"/>
</dbReference>
<feature type="region of interest" description="Disordered" evidence="3">
    <location>
        <begin position="1"/>
        <end position="40"/>
    </location>
</feature>
<feature type="domain" description="Thiolase N-terminal" evidence="4">
    <location>
        <begin position="103"/>
        <end position="200"/>
    </location>
</feature>
<name>A0A7W4TIP8_KINRA</name>